<keyword evidence="9" id="KW-1185">Reference proteome</keyword>
<dbReference type="InterPro" id="IPR004872">
    <property type="entry name" value="Lipoprotein_NlpA"/>
</dbReference>
<accession>A0ABN2VCL1</accession>
<comment type="caution">
    <text evidence="8">The sequence shown here is derived from an EMBL/GenBank/DDBJ whole genome shotgun (WGS) entry which is preliminary data.</text>
</comment>
<dbReference type="Proteomes" id="UP001500751">
    <property type="component" value="Unassembled WGS sequence"/>
</dbReference>
<dbReference type="PANTHER" id="PTHR30429">
    <property type="entry name" value="D-METHIONINE-BINDING LIPOPROTEIN METQ"/>
    <property type="match status" value="1"/>
</dbReference>
<comment type="subcellular location">
    <subcellularLocation>
        <location evidence="1">Membrane</location>
        <topology evidence="1">Lipid-anchor</topology>
    </subcellularLocation>
</comment>
<organism evidence="8 9">
    <name type="scientific">Catenulispora yoronensis</name>
    <dbReference type="NCBI Taxonomy" id="450799"/>
    <lineage>
        <taxon>Bacteria</taxon>
        <taxon>Bacillati</taxon>
        <taxon>Actinomycetota</taxon>
        <taxon>Actinomycetes</taxon>
        <taxon>Catenulisporales</taxon>
        <taxon>Catenulisporaceae</taxon>
        <taxon>Catenulispora</taxon>
    </lineage>
</organism>
<dbReference type="CDD" id="cd13597">
    <property type="entry name" value="PBP2_lipoprotein_Tp32"/>
    <property type="match status" value="1"/>
</dbReference>
<dbReference type="Pfam" id="PF03180">
    <property type="entry name" value="Lipoprotein_9"/>
    <property type="match status" value="1"/>
</dbReference>
<reference evidence="8 9" key="1">
    <citation type="journal article" date="2019" name="Int. J. Syst. Evol. Microbiol.">
        <title>The Global Catalogue of Microorganisms (GCM) 10K type strain sequencing project: providing services to taxonomists for standard genome sequencing and annotation.</title>
        <authorList>
            <consortium name="The Broad Institute Genomics Platform"/>
            <consortium name="The Broad Institute Genome Sequencing Center for Infectious Disease"/>
            <person name="Wu L."/>
            <person name="Ma J."/>
        </authorList>
    </citation>
    <scope>NUCLEOTIDE SEQUENCE [LARGE SCALE GENOMIC DNA]</scope>
    <source>
        <strain evidence="8 9">JCM 16014</strain>
    </source>
</reference>
<evidence type="ECO:0000256" key="6">
    <source>
        <dbReference type="PIRNR" id="PIRNR002854"/>
    </source>
</evidence>
<evidence type="ECO:0000256" key="3">
    <source>
        <dbReference type="ARBA" id="ARBA00023136"/>
    </source>
</evidence>
<evidence type="ECO:0000256" key="4">
    <source>
        <dbReference type="ARBA" id="ARBA00023139"/>
    </source>
</evidence>
<feature type="chain" id="PRO_5047041735" description="Lipoprotein" evidence="7">
    <location>
        <begin position="26"/>
        <end position="293"/>
    </location>
</feature>
<keyword evidence="4" id="KW-0564">Palmitate</keyword>
<evidence type="ECO:0000256" key="5">
    <source>
        <dbReference type="ARBA" id="ARBA00023288"/>
    </source>
</evidence>
<dbReference type="PROSITE" id="PS51257">
    <property type="entry name" value="PROKAR_LIPOPROTEIN"/>
    <property type="match status" value="1"/>
</dbReference>
<dbReference type="RefSeq" id="WP_344670999.1">
    <property type="nucleotide sequence ID" value="NZ_BAAAQN010000071.1"/>
</dbReference>
<protein>
    <recommendedName>
        <fullName evidence="6">Lipoprotein</fullName>
    </recommendedName>
</protein>
<comment type="similarity">
    <text evidence="6">Belongs to the nlpA lipoprotein family.</text>
</comment>
<evidence type="ECO:0000313" key="9">
    <source>
        <dbReference type="Proteomes" id="UP001500751"/>
    </source>
</evidence>
<proteinExistence type="inferred from homology"/>
<keyword evidence="5 6" id="KW-0449">Lipoprotein</keyword>
<evidence type="ECO:0000256" key="7">
    <source>
        <dbReference type="SAM" id="SignalP"/>
    </source>
</evidence>
<dbReference type="PANTHER" id="PTHR30429:SF0">
    <property type="entry name" value="METHIONINE-BINDING LIPOPROTEIN METQ"/>
    <property type="match status" value="1"/>
</dbReference>
<evidence type="ECO:0000313" key="8">
    <source>
        <dbReference type="EMBL" id="GAA2058588.1"/>
    </source>
</evidence>
<dbReference type="Gene3D" id="3.40.190.10">
    <property type="entry name" value="Periplasmic binding protein-like II"/>
    <property type="match status" value="2"/>
</dbReference>
<feature type="signal peptide" evidence="7">
    <location>
        <begin position="1"/>
        <end position="25"/>
    </location>
</feature>
<evidence type="ECO:0000256" key="2">
    <source>
        <dbReference type="ARBA" id="ARBA00022729"/>
    </source>
</evidence>
<evidence type="ECO:0000256" key="1">
    <source>
        <dbReference type="ARBA" id="ARBA00004635"/>
    </source>
</evidence>
<sequence length="293" mass="30276">MRNKKLAASLTAVAGVLAVGLTACSSSKSSGSAAAGAAPAAAASSGAAGAVDSITVAASPVPHAQILDYVRDNLAAKAGLKLTVKEFTDYVQPNLATQDGQVGANFFQHQPYLDDFNKSKGTDLVPVVGVHLEPLGLYSNKAKSVDQLKDGATVAVPNDATNEGRALKLLADNHLITLKDGVGAKATEKDVASNPKNLKFQPLEAAQLPRALSDVDAAVINGNYALEAKLTPSKDALVLEKTQDNPYVNILVVKKGHENDPAVKKLAALLTSEDVKKYIETTFNGSVIPAAAG</sequence>
<gene>
    <name evidence="8" type="ORF">GCM10009839_80600</name>
</gene>
<keyword evidence="3" id="KW-0472">Membrane</keyword>
<dbReference type="SUPFAM" id="SSF53850">
    <property type="entry name" value="Periplasmic binding protein-like II"/>
    <property type="match status" value="1"/>
</dbReference>
<keyword evidence="2 7" id="KW-0732">Signal</keyword>
<dbReference type="EMBL" id="BAAAQN010000071">
    <property type="protein sequence ID" value="GAA2058588.1"/>
    <property type="molecule type" value="Genomic_DNA"/>
</dbReference>
<dbReference type="PIRSF" id="PIRSF002854">
    <property type="entry name" value="MetQ"/>
    <property type="match status" value="1"/>
</dbReference>
<name>A0ABN2VCL1_9ACTN</name>